<keyword evidence="3" id="KW-1185">Reference proteome</keyword>
<sequence length="211" mass="23507">MEPAFKLLLSDDQHAVLGELTAILGQVDEILIRTVAKLLNVQRGTANRIMGSTKVSDNAGIWAEVIRAKTTDEDTLWLVTHTLAEIQIVSAARNDFIHAWFQIVQRGGAWADGVWKAGVWRDGVWGDKAVLEARRVKSDKPRPVSDLQAVRDQSARLSCLVAHIWHLLTQEPAIESPWLERLAPTLPPRPPPNETPRQGKRRKGPQKSSEA</sequence>
<dbReference type="RefSeq" id="WP_378981050.1">
    <property type="nucleotide sequence ID" value="NZ_JBHRVD010000001.1"/>
</dbReference>
<proteinExistence type="predicted"/>
<comment type="caution">
    <text evidence="2">The sequence shown here is derived from an EMBL/GenBank/DDBJ whole genome shotgun (WGS) entry which is preliminary data.</text>
</comment>
<dbReference type="Proteomes" id="UP001595648">
    <property type="component" value="Unassembled WGS sequence"/>
</dbReference>
<name>A0ABV7MRE9_9HYPH</name>
<reference evidence="3" key="1">
    <citation type="journal article" date="2019" name="Int. J. Syst. Evol. Microbiol.">
        <title>The Global Catalogue of Microorganisms (GCM) 10K type strain sequencing project: providing services to taxonomists for standard genome sequencing and annotation.</title>
        <authorList>
            <consortium name="The Broad Institute Genomics Platform"/>
            <consortium name="The Broad Institute Genome Sequencing Center for Infectious Disease"/>
            <person name="Wu L."/>
            <person name="Ma J."/>
        </authorList>
    </citation>
    <scope>NUCLEOTIDE SEQUENCE [LARGE SCALE GENOMIC DNA]</scope>
    <source>
        <strain evidence="3">ICMP 19515</strain>
    </source>
</reference>
<evidence type="ECO:0000313" key="2">
    <source>
        <dbReference type="EMBL" id="MFC3324290.1"/>
    </source>
</evidence>
<gene>
    <name evidence="2" type="ORF">ACFOJ9_21360</name>
</gene>
<protein>
    <submittedName>
        <fullName evidence="2">Uncharacterized protein</fullName>
    </submittedName>
</protein>
<evidence type="ECO:0000256" key="1">
    <source>
        <dbReference type="SAM" id="MobiDB-lite"/>
    </source>
</evidence>
<feature type="compositionally biased region" description="Pro residues" evidence="1">
    <location>
        <begin position="185"/>
        <end position="194"/>
    </location>
</feature>
<organism evidence="2 3">
    <name type="scientific">Mesorhizobium cantuariense</name>
    <dbReference type="NCBI Taxonomy" id="1300275"/>
    <lineage>
        <taxon>Bacteria</taxon>
        <taxon>Pseudomonadati</taxon>
        <taxon>Pseudomonadota</taxon>
        <taxon>Alphaproteobacteria</taxon>
        <taxon>Hyphomicrobiales</taxon>
        <taxon>Phyllobacteriaceae</taxon>
        <taxon>Mesorhizobium</taxon>
    </lineage>
</organism>
<feature type="region of interest" description="Disordered" evidence="1">
    <location>
        <begin position="179"/>
        <end position="211"/>
    </location>
</feature>
<dbReference type="EMBL" id="JBHRVD010000001">
    <property type="protein sequence ID" value="MFC3324290.1"/>
    <property type="molecule type" value="Genomic_DNA"/>
</dbReference>
<accession>A0ABV7MRE9</accession>
<evidence type="ECO:0000313" key="3">
    <source>
        <dbReference type="Proteomes" id="UP001595648"/>
    </source>
</evidence>